<reference evidence="1 2" key="1">
    <citation type="journal article" date="2022" name="Hortic Res">
        <title>A haplotype resolved chromosomal level avocado genome allows analysis of novel avocado genes.</title>
        <authorList>
            <person name="Nath O."/>
            <person name="Fletcher S.J."/>
            <person name="Hayward A."/>
            <person name="Shaw L.M."/>
            <person name="Masouleh A.K."/>
            <person name="Furtado A."/>
            <person name="Henry R.J."/>
            <person name="Mitter N."/>
        </authorList>
    </citation>
    <scope>NUCLEOTIDE SEQUENCE [LARGE SCALE GENOMIC DNA]</scope>
    <source>
        <strain evidence="2">cv. Hass</strain>
    </source>
</reference>
<organism evidence="1 2">
    <name type="scientific">Persea americana</name>
    <name type="common">Avocado</name>
    <dbReference type="NCBI Taxonomy" id="3435"/>
    <lineage>
        <taxon>Eukaryota</taxon>
        <taxon>Viridiplantae</taxon>
        <taxon>Streptophyta</taxon>
        <taxon>Embryophyta</taxon>
        <taxon>Tracheophyta</taxon>
        <taxon>Spermatophyta</taxon>
        <taxon>Magnoliopsida</taxon>
        <taxon>Magnoliidae</taxon>
        <taxon>Laurales</taxon>
        <taxon>Lauraceae</taxon>
        <taxon>Persea</taxon>
    </lineage>
</organism>
<accession>A0ACC2LQV8</accession>
<keyword evidence="2" id="KW-1185">Reference proteome</keyword>
<proteinExistence type="predicted"/>
<sequence length="189" mass="21363">MLPWSRALSIASQLSPRPSISDVRASTSSIPPMIDCQPGLIWIQRISVVIFCIQWQLATNLYVEWVDGPFVYFVDGVGMTVYVVDETKINVEYLKGNSLTGLAVNRRRVGGCAGLDVVDRRMWSELETKAARQKLSIACRDRGCVGPDVADRWTWKELETKAEVENFRPLGEEETKAEELFLLRLGHFN</sequence>
<dbReference type="Proteomes" id="UP001234297">
    <property type="component" value="Chromosome 3"/>
</dbReference>
<evidence type="ECO:0000313" key="1">
    <source>
        <dbReference type="EMBL" id="KAJ8635462.1"/>
    </source>
</evidence>
<gene>
    <name evidence="1" type="ORF">MRB53_009729</name>
</gene>
<comment type="caution">
    <text evidence="1">The sequence shown here is derived from an EMBL/GenBank/DDBJ whole genome shotgun (WGS) entry which is preliminary data.</text>
</comment>
<name>A0ACC2LQV8_PERAE</name>
<dbReference type="EMBL" id="CM056811">
    <property type="protein sequence ID" value="KAJ8635462.1"/>
    <property type="molecule type" value="Genomic_DNA"/>
</dbReference>
<protein>
    <submittedName>
        <fullName evidence="1">Uncharacterized protein</fullName>
    </submittedName>
</protein>
<evidence type="ECO:0000313" key="2">
    <source>
        <dbReference type="Proteomes" id="UP001234297"/>
    </source>
</evidence>